<accession>A0A9Q0L1A3</accession>
<reference evidence="1" key="1">
    <citation type="journal article" date="2023" name="Plant J.">
        <title>The genome of the king protea, Protea cynaroides.</title>
        <authorList>
            <person name="Chang J."/>
            <person name="Duong T.A."/>
            <person name="Schoeman C."/>
            <person name="Ma X."/>
            <person name="Roodt D."/>
            <person name="Barker N."/>
            <person name="Li Z."/>
            <person name="Van de Peer Y."/>
            <person name="Mizrachi E."/>
        </authorList>
    </citation>
    <scope>NUCLEOTIDE SEQUENCE</scope>
    <source>
        <tissue evidence="1">Young leaves</tissue>
    </source>
</reference>
<dbReference type="Pfam" id="PF12609">
    <property type="entry name" value="DUF3774"/>
    <property type="match status" value="1"/>
</dbReference>
<proteinExistence type="predicted"/>
<dbReference type="Proteomes" id="UP001141806">
    <property type="component" value="Unassembled WGS sequence"/>
</dbReference>
<dbReference type="EMBL" id="JAMYWD010000001">
    <property type="protein sequence ID" value="KAJ4980435.1"/>
    <property type="molecule type" value="Genomic_DNA"/>
</dbReference>
<dbReference type="OrthoDB" id="767544at2759"/>
<name>A0A9Q0L1A3_9MAGN</name>
<keyword evidence="2" id="KW-1185">Reference proteome</keyword>
<organism evidence="1 2">
    <name type="scientific">Protea cynaroides</name>
    <dbReference type="NCBI Taxonomy" id="273540"/>
    <lineage>
        <taxon>Eukaryota</taxon>
        <taxon>Viridiplantae</taxon>
        <taxon>Streptophyta</taxon>
        <taxon>Embryophyta</taxon>
        <taxon>Tracheophyta</taxon>
        <taxon>Spermatophyta</taxon>
        <taxon>Magnoliopsida</taxon>
        <taxon>Proteales</taxon>
        <taxon>Proteaceae</taxon>
        <taxon>Protea</taxon>
    </lineage>
</organism>
<dbReference type="AlphaFoldDB" id="A0A9Q0L1A3"/>
<evidence type="ECO:0000313" key="1">
    <source>
        <dbReference type="EMBL" id="KAJ4980435.1"/>
    </source>
</evidence>
<dbReference type="PANTHER" id="PTHR33090">
    <property type="entry name" value="DUF3774 DOMAIN PROTEIN-RELATED"/>
    <property type="match status" value="1"/>
</dbReference>
<gene>
    <name evidence="1" type="ORF">NE237_031272</name>
</gene>
<comment type="caution">
    <text evidence="1">The sequence shown here is derived from an EMBL/GenBank/DDBJ whole genome shotgun (WGS) entry which is preliminary data.</text>
</comment>
<sequence length="127" mass="13837">MSSTSRAWIVAASVGAVEALRSLNQHAKNNLGSLSQTTRLPSPSFAVAMTTRKVVSSDEKIQQSEESLRKVIGEQQQQRWLQWQRTTTMVAMKNGGSDLDGYSGNGWGDGGGQRRMVATTNNCSDNF</sequence>
<protein>
    <submittedName>
        <fullName evidence="1">Uncharacterized protein</fullName>
    </submittedName>
</protein>
<evidence type="ECO:0000313" key="2">
    <source>
        <dbReference type="Proteomes" id="UP001141806"/>
    </source>
</evidence>
<dbReference type="InterPro" id="IPR022251">
    <property type="entry name" value="DUF3774_wound-induced"/>
</dbReference>